<dbReference type="EMBL" id="SVCM01000098">
    <property type="protein sequence ID" value="MBE6060268.1"/>
    <property type="molecule type" value="Genomic_DNA"/>
</dbReference>
<protein>
    <submittedName>
        <fullName evidence="1">Uncharacterized protein</fullName>
    </submittedName>
</protein>
<proteinExistence type="predicted"/>
<evidence type="ECO:0000313" key="1">
    <source>
        <dbReference type="EMBL" id="MBE6060268.1"/>
    </source>
</evidence>
<reference evidence="1" key="1">
    <citation type="submission" date="2019-04" db="EMBL/GenBank/DDBJ databases">
        <title>Evolution of Biomass-Degrading Anaerobic Consortia Revealed by Metagenomics.</title>
        <authorList>
            <person name="Peng X."/>
        </authorList>
    </citation>
    <scope>NUCLEOTIDE SEQUENCE</scope>
    <source>
        <strain evidence="1">SIG254</strain>
    </source>
</reference>
<organism evidence="1 2">
    <name type="scientific">Clostridium sulfidigenes</name>
    <dbReference type="NCBI Taxonomy" id="318464"/>
    <lineage>
        <taxon>Bacteria</taxon>
        <taxon>Bacillati</taxon>
        <taxon>Bacillota</taxon>
        <taxon>Clostridia</taxon>
        <taxon>Eubacteriales</taxon>
        <taxon>Clostridiaceae</taxon>
        <taxon>Clostridium</taxon>
    </lineage>
</organism>
<name>A0A927ZTS5_9CLOT</name>
<dbReference type="Proteomes" id="UP000768462">
    <property type="component" value="Unassembled WGS sequence"/>
</dbReference>
<evidence type="ECO:0000313" key="2">
    <source>
        <dbReference type="Proteomes" id="UP000768462"/>
    </source>
</evidence>
<gene>
    <name evidence="1" type="ORF">E7215_08860</name>
</gene>
<sequence length="77" mass="9259">MFAKFKLSNLINEQQELKARDLDEERELKSIKAFINNTAYSNDEYWNELLIFLRPSVSLREVYLEFLNKDTIELEVK</sequence>
<comment type="caution">
    <text evidence="1">The sequence shown here is derived from an EMBL/GenBank/DDBJ whole genome shotgun (WGS) entry which is preliminary data.</text>
</comment>
<dbReference type="AlphaFoldDB" id="A0A927ZTS5"/>
<accession>A0A927ZTS5</accession>